<dbReference type="PANTHER" id="PTHR10039">
    <property type="entry name" value="AMELOGENIN"/>
    <property type="match status" value="1"/>
</dbReference>
<dbReference type="AlphaFoldDB" id="A0A3N4LUA9"/>
<evidence type="ECO:0000313" key="2">
    <source>
        <dbReference type="EMBL" id="RPB26486.1"/>
    </source>
</evidence>
<proteinExistence type="predicted"/>
<dbReference type="InterPro" id="IPR036770">
    <property type="entry name" value="Ankyrin_rpt-contain_sf"/>
</dbReference>
<accession>A0A3N4LUA9</accession>
<dbReference type="InParanoid" id="A0A3N4LUA9"/>
<organism evidence="2 3">
    <name type="scientific">Terfezia boudieri ATCC MYA-4762</name>
    <dbReference type="NCBI Taxonomy" id="1051890"/>
    <lineage>
        <taxon>Eukaryota</taxon>
        <taxon>Fungi</taxon>
        <taxon>Dikarya</taxon>
        <taxon>Ascomycota</taxon>
        <taxon>Pezizomycotina</taxon>
        <taxon>Pezizomycetes</taxon>
        <taxon>Pezizales</taxon>
        <taxon>Pezizaceae</taxon>
        <taxon>Terfezia</taxon>
    </lineage>
</organism>
<dbReference type="Gene3D" id="1.25.40.20">
    <property type="entry name" value="Ankyrin repeat-containing domain"/>
    <property type="match status" value="1"/>
</dbReference>
<sequence>MAEYSKVLCKILPTLGKSVFIVIDALDECSSEDRDDFLVELRKLPVRLFCTTRDIPEIIYLFQGDAAQLSVDNQVEATKGDIKIYLESEMKKRATLAALKESNPGLAADIVRVINEKADGMFLLARLHLESVVPQISTPKEISNALQSLPKDINKTYDVAIIRAKAQGEARYELAKKILTWVTYARRPLTVRELQYSISRGSTIVGATEETAGDDSLPSQEVMISVCVGLVNYEEESKQLRLVHYTAQEYFLKNPDVLSADANAELAISCVNYLISQSIPLNDKWDPDQAYPWGWEFPEATHPFLSYAAQYWYWHARHGSTEELKFLVTRFLEDTSKIRLALSWASTLLPEDGNFRISKWQPGDFMPLLVAAACGLPAIVEAQLQAGVDVSIETSLGESALILAARFGH</sequence>
<dbReference type="Pfam" id="PF22939">
    <property type="entry name" value="WHD_GPIID"/>
    <property type="match status" value="1"/>
</dbReference>
<reference evidence="2 3" key="1">
    <citation type="journal article" date="2018" name="Nat. Ecol. Evol.">
        <title>Pezizomycetes genomes reveal the molecular basis of ectomycorrhizal truffle lifestyle.</title>
        <authorList>
            <person name="Murat C."/>
            <person name="Payen T."/>
            <person name="Noel B."/>
            <person name="Kuo A."/>
            <person name="Morin E."/>
            <person name="Chen J."/>
            <person name="Kohler A."/>
            <person name="Krizsan K."/>
            <person name="Balestrini R."/>
            <person name="Da Silva C."/>
            <person name="Montanini B."/>
            <person name="Hainaut M."/>
            <person name="Levati E."/>
            <person name="Barry K.W."/>
            <person name="Belfiori B."/>
            <person name="Cichocki N."/>
            <person name="Clum A."/>
            <person name="Dockter R.B."/>
            <person name="Fauchery L."/>
            <person name="Guy J."/>
            <person name="Iotti M."/>
            <person name="Le Tacon F."/>
            <person name="Lindquist E.A."/>
            <person name="Lipzen A."/>
            <person name="Malagnac F."/>
            <person name="Mello A."/>
            <person name="Molinier V."/>
            <person name="Miyauchi S."/>
            <person name="Poulain J."/>
            <person name="Riccioni C."/>
            <person name="Rubini A."/>
            <person name="Sitrit Y."/>
            <person name="Splivallo R."/>
            <person name="Traeger S."/>
            <person name="Wang M."/>
            <person name="Zifcakova L."/>
            <person name="Wipf D."/>
            <person name="Zambonelli A."/>
            <person name="Paolocci F."/>
            <person name="Nowrousian M."/>
            <person name="Ottonello S."/>
            <person name="Baldrian P."/>
            <person name="Spatafora J.W."/>
            <person name="Henrissat B."/>
            <person name="Nagy L.G."/>
            <person name="Aury J.M."/>
            <person name="Wincker P."/>
            <person name="Grigoriev I.V."/>
            <person name="Bonfante P."/>
            <person name="Martin F.M."/>
        </authorList>
    </citation>
    <scope>NUCLEOTIDE SEQUENCE [LARGE SCALE GENOMIC DNA]</scope>
    <source>
        <strain evidence="2 3">ATCC MYA-4762</strain>
    </source>
</reference>
<gene>
    <name evidence="2" type="ORF">L211DRAFT_899806</name>
</gene>
<name>A0A3N4LUA9_9PEZI</name>
<dbReference type="STRING" id="1051890.A0A3N4LUA9"/>
<feature type="domain" description="GPI inositol-deacylase winged helix" evidence="1">
    <location>
        <begin position="171"/>
        <end position="268"/>
    </location>
</feature>
<dbReference type="Proteomes" id="UP000267821">
    <property type="component" value="Unassembled WGS sequence"/>
</dbReference>
<feature type="non-terminal residue" evidence="2">
    <location>
        <position position="409"/>
    </location>
</feature>
<dbReference type="EMBL" id="ML121534">
    <property type="protein sequence ID" value="RPB26486.1"/>
    <property type="molecule type" value="Genomic_DNA"/>
</dbReference>
<dbReference type="SUPFAM" id="SSF48403">
    <property type="entry name" value="Ankyrin repeat"/>
    <property type="match status" value="1"/>
</dbReference>
<protein>
    <recommendedName>
        <fullName evidence="1">GPI inositol-deacylase winged helix domain-containing protein</fullName>
    </recommendedName>
</protein>
<evidence type="ECO:0000313" key="3">
    <source>
        <dbReference type="Proteomes" id="UP000267821"/>
    </source>
</evidence>
<keyword evidence="3" id="KW-1185">Reference proteome</keyword>
<evidence type="ECO:0000259" key="1">
    <source>
        <dbReference type="Pfam" id="PF22939"/>
    </source>
</evidence>
<dbReference type="PANTHER" id="PTHR10039:SF15">
    <property type="entry name" value="NACHT DOMAIN-CONTAINING PROTEIN"/>
    <property type="match status" value="1"/>
</dbReference>
<dbReference type="InterPro" id="IPR054471">
    <property type="entry name" value="GPIID_WHD"/>
</dbReference>
<dbReference type="OrthoDB" id="195446at2759"/>